<feature type="compositionally biased region" description="Basic and acidic residues" evidence="1">
    <location>
        <begin position="31"/>
        <end position="43"/>
    </location>
</feature>
<accession>A0A5B7GRP3</accession>
<evidence type="ECO:0000313" key="3">
    <source>
        <dbReference type="Proteomes" id="UP000324222"/>
    </source>
</evidence>
<comment type="caution">
    <text evidence="2">The sequence shown here is derived from an EMBL/GenBank/DDBJ whole genome shotgun (WGS) entry which is preliminary data.</text>
</comment>
<feature type="region of interest" description="Disordered" evidence="1">
    <location>
        <begin position="1"/>
        <end position="43"/>
    </location>
</feature>
<keyword evidence="3" id="KW-1185">Reference proteome</keyword>
<evidence type="ECO:0000313" key="2">
    <source>
        <dbReference type="EMBL" id="MPC60279.1"/>
    </source>
</evidence>
<name>A0A5B7GRP3_PORTR</name>
<evidence type="ECO:0000256" key="1">
    <source>
        <dbReference type="SAM" id="MobiDB-lite"/>
    </source>
</evidence>
<sequence>MKSKTTSNEPRAAAGSRPMAEEIGEEGDEGEGGRRWSAERRGREGVRCQGWVLQRGWKGSVEVKPESKYAGALQVTPRVLRWS</sequence>
<gene>
    <name evidence="2" type="ORF">E2C01_054318</name>
</gene>
<proteinExistence type="predicted"/>
<dbReference type="Proteomes" id="UP000324222">
    <property type="component" value="Unassembled WGS sequence"/>
</dbReference>
<organism evidence="2 3">
    <name type="scientific">Portunus trituberculatus</name>
    <name type="common">Swimming crab</name>
    <name type="synonym">Neptunus trituberculatus</name>
    <dbReference type="NCBI Taxonomy" id="210409"/>
    <lineage>
        <taxon>Eukaryota</taxon>
        <taxon>Metazoa</taxon>
        <taxon>Ecdysozoa</taxon>
        <taxon>Arthropoda</taxon>
        <taxon>Crustacea</taxon>
        <taxon>Multicrustacea</taxon>
        <taxon>Malacostraca</taxon>
        <taxon>Eumalacostraca</taxon>
        <taxon>Eucarida</taxon>
        <taxon>Decapoda</taxon>
        <taxon>Pleocyemata</taxon>
        <taxon>Brachyura</taxon>
        <taxon>Eubrachyura</taxon>
        <taxon>Portunoidea</taxon>
        <taxon>Portunidae</taxon>
        <taxon>Portuninae</taxon>
        <taxon>Portunus</taxon>
    </lineage>
</organism>
<protein>
    <submittedName>
        <fullName evidence="2">Uncharacterized protein</fullName>
    </submittedName>
</protein>
<reference evidence="2 3" key="1">
    <citation type="submission" date="2019-05" db="EMBL/GenBank/DDBJ databases">
        <title>Another draft genome of Portunus trituberculatus and its Hox gene families provides insights of decapod evolution.</title>
        <authorList>
            <person name="Jeong J.-H."/>
            <person name="Song I."/>
            <person name="Kim S."/>
            <person name="Choi T."/>
            <person name="Kim D."/>
            <person name="Ryu S."/>
            <person name="Kim W."/>
        </authorList>
    </citation>
    <scope>NUCLEOTIDE SEQUENCE [LARGE SCALE GENOMIC DNA]</scope>
    <source>
        <tissue evidence="2">Muscle</tissue>
    </source>
</reference>
<dbReference type="EMBL" id="VSRR010017353">
    <property type="protein sequence ID" value="MPC60279.1"/>
    <property type="molecule type" value="Genomic_DNA"/>
</dbReference>
<dbReference type="AlphaFoldDB" id="A0A5B7GRP3"/>